<dbReference type="InterPro" id="IPR003879">
    <property type="entry name" value="Butyrophylin_SPRY"/>
</dbReference>
<dbReference type="SMART" id="SM00449">
    <property type="entry name" value="SPRY"/>
    <property type="match status" value="1"/>
</dbReference>
<evidence type="ECO:0000259" key="1">
    <source>
        <dbReference type="PROSITE" id="PS50188"/>
    </source>
</evidence>
<accession>A0A8D3BK39</accession>
<feature type="domain" description="B30.2/SPRY" evidence="1">
    <location>
        <begin position="4"/>
        <end position="201"/>
    </location>
</feature>
<evidence type="ECO:0000313" key="3">
    <source>
        <dbReference type="Proteomes" id="UP000694558"/>
    </source>
</evidence>
<dbReference type="SUPFAM" id="SSF49899">
    <property type="entry name" value="Concanavalin A-like lectins/glucanases"/>
    <property type="match status" value="1"/>
</dbReference>
<dbReference type="PANTHER" id="PTHR24103">
    <property type="entry name" value="E3 UBIQUITIN-PROTEIN LIGASE TRIM"/>
    <property type="match status" value="1"/>
</dbReference>
<protein>
    <recommendedName>
        <fullName evidence="1">B30.2/SPRY domain-containing protein</fullName>
    </recommendedName>
</protein>
<dbReference type="Proteomes" id="UP000694558">
    <property type="component" value="Chromosome 2"/>
</dbReference>
<dbReference type="InterPro" id="IPR013320">
    <property type="entry name" value="ConA-like_dom_sf"/>
</dbReference>
<dbReference type="InterPro" id="IPR006574">
    <property type="entry name" value="PRY"/>
</dbReference>
<sequence length="202" mass="22738">GWNEKSINSRRRWTSWTETRRLDVKLNPTTAHQCLVLSDDGKKVRDGAKTQKVPDTPERFDEFGSVLGVNSLTSGRSYWEVEVSNKSGWDLGVARADANRKGKLSLSPDDGYWVIVHYEDERYAALTAPPVCLSLRGKPQKVGVFVDRQEGLVSLYDVTARSHVFSFTECSFRGEIFPYFSPHLEKNGTNSAPLIISAVKRK</sequence>
<dbReference type="PROSITE" id="PS50188">
    <property type="entry name" value="B302_SPRY"/>
    <property type="match status" value="1"/>
</dbReference>
<proteinExistence type="predicted"/>
<dbReference type="Ensembl" id="ENSSMAT00000043481.1">
    <property type="protein sequence ID" value="ENSSMAP00000035397.1"/>
    <property type="gene ID" value="ENSSMAG00000032713.1"/>
</dbReference>
<dbReference type="CDD" id="cd13733">
    <property type="entry name" value="SPRY_PRY_C-I_1"/>
    <property type="match status" value="1"/>
</dbReference>
<reference evidence="2" key="2">
    <citation type="submission" date="2025-08" db="UniProtKB">
        <authorList>
            <consortium name="Ensembl"/>
        </authorList>
    </citation>
    <scope>IDENTIFICATION</scope>
</reference>
<dbReference type="FunFam" id="2.60.120.920:FF:000004">
    <property type="entry name" value="Butyrophilin subfamily 1 member A1"/>
    <property type="match status" value="1"/>
</dbReference>
<name>A0A8D3BK39_SCOMX</name>
<dbReference type="AlphaFoldDB" id="A0A8D3BK39"/>
<dbReference type="GeneTree" id="ENSGT01040000240385"/>
<dbReference type="Pfam" id="PF00622">
    <property type="entry name" value="SPRY"/>
    <property type="match status" value="1"/>
</dbReference>
<dbReference type="PRINTS" id="PR01407">
    <property type="entry name" value="BUTYPHLNCDUF"/>
</dbReference>
<dbReference type="SMART" id="SM00589">
    <property type="entry name" value="PRY"/>
    <property type="match status" value="1"/>
</dbReference>
<dbReference type="InterPro" id="IPR043136">
    <property type="entry name" value="B30.2/SPRY_sf"/>
</dbReference>
<dbReference type="InterPro" id="IPR050143">
    <property type="entry name" value="TRIM/RBCC"/>
</dbReference>
<evidence type="ECO:0000313" key="2">
    <source>
        <dbReference type="Ensembl" id="ENSSMAP00000035397.1"/>
    </source>
</evidence>
<organism evidence="2 3">
    <name type="scientific">Scophthalmus maximus</name>
    <name type="common">Turbot</name>
    <name type="synonym">Psetta maxima</name>
    <dbReference type="NCBI Taxonomy" id="52904"/>
    <lineage>
        <taxon>Eukaryota</taxon>
        <taxon>Metazoa</taxon>
        <taxon>Chordata</taxon>
        <taxon>Craniata</taxon>
        <taxon>Vertebrata</taxon>
        <taxon>Euteleostomi</taxon>
        <taxon>Actinopterygii</taxon>
        <taxon>Neopterygii</taxon>
        <taxon>Teleostei</taxon>
        <taxon>Neoteleostei</taxon>
        <taxon>Acanthomorphata</taxon>
        <taxon>Carangaria</taxon>
        <taxon>Pleuronectiformes</taxon>
        <taxon>Pleuronectoidei</taxon>
        <taxon>Scophthalmidae</taxon>
        <taxon>Scophthalmus</taxon>
    </lineage>
</organism>
<dbReference type="Pfam" id="PF13765">
    <property type="entry name" value="PRY"/>
    <property type="match status" value="1"/>
</dbReference>
<dbReference type="InterPro" id="IPR001870">
    <property type="entry name" value="B30.2/SPRY"/>
</dbReference>
<reference evidence="2" key="1">
    <citation type="submission" date="2023-05" db="EMBL/GenBank/DDBJ databases">
        <title>High-quality long-read genome of Scophthalmus maximus.</title>
        <authorList>
            <person name="Lien S."/>
            <person name="Martinez P."/>
        </authorList>
    </citation>
    <scope>NUCLEOTIDE SEQUENCE [LARGE SCALE GENOMIC DNA]</scope>
</reference>
<dbReference type="Gene3D" id="2.60.120.920">
    <property type="match status" value="1"/>
</dbReference>
<dbReference type="InterPro" id="IPR003877">
    <property type="entry name" value="SPRY_dom"/>
</dbReference>